<evidence type="ECO:0000256" key="6">
    <source>
        <dbReference type="SAM" id="MobiDB-lite"/>
    </source>
</evidence>
<keyword evidence="2" id="KW-1003">Cell membrane</keyword>
<feature type="region of interest" description="Disordered" evidence="6">
    <location>
        <begin position="1"/>
        <end position="21"/>
    </location>
</feature>
<comment type="subcellular location">
    <subcellularLocation>
        <location evidence="1">Cell membrane</location>
        <topology evidence="1">Multi-pass membrane protein</topology>
    </subcellularLocation>
</comment>
<evidence type="ECO:0000313" key="9">
    <source>
        <dbReference type="Proteomes" id="UP000500767"/>
    </source>
</evidence>
<sequence length="425" mass="46459">MEQGMISRTPPSFPAPDGSARSVHLRPGGTIGRYLLASLARPFAATLLIVLPALLLERLLRLFGLVATQDVPAASVMRMLIDLVPFYLGLALPSALFLGIYLVVARLDGGREIDAMRNAGFSLGWIGRPFMLMGVLVAIGGFGLYGYVQPYARYAYRAAFLAATTGNWNGTIPPGEITRVSRNLLVTTDRSDPVTGRMEHVFIYQHQADRHEKITVAPAGRLLLSPDRTELLLELAHPEQMDRAPDGRTTMLSSSDTTVRRPFVLALPGFRPRGFDEREMTIGELWSARRQAHPVVPRRVLDGELHSRIVRSLSLAILPLLAIPFGLAGQRTGRPYRIVAGGLILVLYYHALQLAQSFSIAVGIDPRPLLWGALALFAAASVGIFRRAEFHAGDGLIDRASDAIESGLRVVARSVGRRLQPEPRA</sequence>
<evidence type="ECO:0000313" key="8">
    <source>
        <dbReference type="EMBL" id="QKE91780.1"/>
    </source>
</evidence>
<dbReference type="PANTHER" id="PTHR33529">
    <property type="entry name" value="SLR0882 PROTEIN-RELATED"/>
    <property type="match status" value="1"/>
</dbReference>
<evidence type="ECO:0000256" key="5">
    <source>
        <dbReference type="ARBA" id="ARBA00023136"/>
    </source>
</evidence>
<feature type="transmembrane region" description="Helical" evidence="7">
    <location>
        <begin position="34"/>
        <end position="55"/>
    </location>
</feature>
<accession>A0A6M8HTZ0</accession>
<dbReference type="RefSeq" id="WP_171835124.1">
    <property type="nucleotide sequence ID" value="NZ_CP053708.1"/>
</dbReference>
<evidence type="ECO:0000256" key="2">
    <source>
        <dbReference type="ARBA" id="ARBA00022475"/>
    </source>
</evidence>
<keyword evidence="4 7" id="KW-1133">Transmembrane helix</keyword>
<evidence type="ECO:0000256" key="1">
    <source>
        <dbReference type="ARBA" id="ARBA00004651"/>
    </source>
</evidence>
<protein>
    <submittedName>
        <fullName evidence="8">YjgP/YjgQ family permease</fullName>
    </submittedName>
</protein>
<keyword evidence="9" id="KW-1185">Reference proteome</keyword>
<feature type="transmembrane region" description="Helical" evidence="7">
    <location>
        <begin position="368"/>
        <end position="385"/>
    </location>
</feature>
<keyword evidence="3 7" id="KW-0812">Transmembrane</keyword>
<dbReference type="Pfam" id="PF03739">
    <property type="entry name" value="LptF_LptG"/>
    <property type="match status" value="1"/>
</dbReference>
<dbReference type="GO" id="GO:0015920">
    <property type="term" value="P:lipopolysaccharide transport"/>
    <property type="evidence" value="ECO:0007669"/>
    <property type="project" value="TreeGrafter"/>
</dbReference>
<feature type="transmembrane region" description="Helical" evidence="7">
    <location>
        <begin position="125"/>
        <end position="148"/>
    </location>
</feature>
<gene>
    <name evidence="8" type="ORF">HN018_18615</name>
</gene>
<evidence type="ECO:0000256" key="3">
    <source>
        <dbReference type="ARBA" id="ARBA00022692"/>
    </source>
</evidence>
<dbReference type="GO" id="GO:0043190">
    <property type="term" value="C:ATP-binding cassette (ABC) transporter complex"/>
    <property type="evidence" value="ECO:0007669"/>
    <property type="project" value="TreeGrafter"/>
</dbReference>
<name>A0A6M8HTZ0_9PROT</name>
<dbReference type="InterPro" id="IPR005495">
    <property type="entry name" value="LptG/LptF_permease"/>
</dbReference>
<feature type="transmembrane region" description="Helical" evidence="7">
    <location>
        <begin position="339"/>
        <end position="362"/>
    </location>
</feature>
<reference evidence="8 9" key="1">
    <citation type="journal article" date="2014" name="World J. Microbiol. Biotechnol.">
        <title>Biodiversity and physiological characteristics of Antarctic and Arctic lichens-associated bacteria.</title>
        <authorList>
            <person name="Lee Y.M."/>
            <person name="Kim E.H."/>
            <person name="Lee H.K."/>
            <person name="Hong S.G."/>
        </authorList>
    </citation>
    <scope>NUCLEOTIDE SEQUENCE [LARGE SCALE GENOMIC DNA]</scope>
    <source>
        <strain evidence="8 9">PAMC 26569</strain>
    </source>
</reference>
<dbReference type="PANTHER" id="PTHR33529:SF2">
    <property type="entry name" value="LIPOPOLYSACCHARIDE EXPORT SYSTEM PERMEASE PROTEIN LPTG"/>
    <property type="match status" value="1"/>
</dbReference>
<feature type="transmembrane region" description="Helical" evidence="7">
    <location>
        <begin position="309"/>
        <end position="327"/>
    </location>
</feature>
<dbReference type="Proteomes" id="UP000500767">
    <property type="component" value="Chromosome"/>
</dbReference>
<keyword evidence="5 7" id="KW-0472">Membrane</keyword>
<feature type="transmembrane region" description="Helical" evidence="7">
    <location>
        <begin position="84"/>
        <end position="104"/>
    </location>
</feature>
<dbReference type="KEGG" id="lck:HN018_18615"/>
<organism evidence="8 9">
    <name type="scientific">Lichenicola cladoniae</name>
    <dbReference type="NCBI Taxonomy" id="1484109"/>
    <lineage>
        <taxon>Bacteria</taxon>
        <taxon>Pseudomonadati</taxon>
        <taxon>Pseudomonadota</taxon>
        <taxon>Alphaproteobacteria</taxon>
        <taxon>Acetobacterales</taxon>
        <taxon>Acetobacteraceae</taxon>
        <taxon>Lichenicola</taxon>
    </lineage>
</organism>
<evidence type="ECO:0000256" key="4">
    <source>
        <dbReference type="ARBA" id="ARBA00022989"/>
    </source>
</evidence>
<dbReference type="EMBL" id="CP053708">
    <property type="protein sequence ID" value="QKE91780.1"/>
    <property type="molecule type" value="Genomic_DNA"/>
</dbReference>
<proteinExistence type="predicted"/>
<dbReference type="AlphaFoldDB" id="A0A6M8HTZ0"/>
<evidence type="ECO:0000256" key="7">
    <source>
        <dbReference type="SAM" id="Phobius"/>
    </source>
</evidence>